<name>A0A078AAG9_STYLE</name>
<sequence>MEQQIFKVPNNRQMNYSMKIDKSHINQQIKKMSNFLTRWSQFGLTKKQESDSNQPTFFQDQMLNILITGFLEKGTLHYINIANDIKSVSQESKHFILQIKQIIVLLKKIFFESDQFLVISLDKLLSLVESMLETYFAVNFTFQQDEDQDFVIEDDISSAANQMIQIMTFLQNLRVIIGILANIMNNQIKILIRQRVVYSKELFNFESYLSLAMNDKKLVRETIFIKNGKTLMKEYFTFHLKQTNESLIAFDLMNPNQICLFINNLAQNFFKEFKMNYRNVASVYKIFNVIHKFFETTQNQTIRTFIEFNLVNLCDTLAQEQFKMALHIFNEKNFVSQTNVDKFTNELLKINDFIKFLFFLNTGAYQCIRTVREIQYKVKKFTDVAQRRIDKVIERQKLQGVIINIKYPIDRMNSKR</sequence>
<dbReference type="OrthoDB" id="10560019at2759"/>
<evidence type="ECO:0000313" key="2">
    <source>
        <dbReference type="Proteomes" id="UP000039865"/>
    </source>
</evidence>
<gene>
    <name evidence="1" type="primary">Contig1172.g1268</name>
    <name evidence="1" type="ORF">STYLEM_8180</name>
</gene>
<dbReference type="InParanoid" id="A0A078AAG9"/>
<reference evidence="1 2" key="1">
    <citation type="submission" date="2014-06" db="EMBL/GenBank/DDBJ databases">
        <authorList>
            <person name="Swart Estienne"/>
        </authorList>
    </citation>
    <scope>NUCLEOTIDE SEQUENCE [LARGE SCALE GENOMIC DNA]</scope>
    <source>
        <strain evidence="1 2">130c</strain>
    </source>
</reference>
<accession>A0A078AAG9</accession>
<dbReference type="Proteomes" id="UP000039865">
    <property type="component" value="Unassembled WGS sequence"/>
</dbReference>
<proteinExistence type="predicted"/>
<dbReference type="AlphaFoldDB" id="A0A078AAG9"/>
<dbReference type="EMBL" id="CCKQ01007773">
    <property type="protein sequence ID" value="CDW79194.1"/>
    <property type="molecule type" value="Genomic_DNA"/>
</dbReference>
<keyword evidence="2" id="KW-1185">Reference proteome</keyword>
<organism evidence="1 2">
    <name type="scientific">Stylonychia lemnae</name>
    <name type="common">Ciliate</name>
    <dbReference type="NCBI Taxonomy" id="5949"/>
    <lineage>
        <taxon>Eukaryota</taxon>
        <taxon>Sar</taxon>
        <taxon>Alveolata</taxon>
        <taxon>Ciliophora</taxon>
        <taxon>Intramacronucleata</taxon>
        <taxon>Spirotrichea</taxon>
        <taxon>Stichotrichia</taxon>
        <taxon>Sporadotrichida</taxon>
        <taxon>Oxytrichidae</taxon>
        <taxon>Stylonychinae</taxon>
        <taxon>Stylonychia</taxon>
    </lineage>
</organism>
<protein>
    <submittedName>
        <fullName evidence="1">Uncharacterized protein</fullName>
    </submittedName>
</protein>
<evidence type="ECO:0000313" key="1">
    <source>
        <dbReference type="EMBL" id="CDW79194.1"/>
    </source>
</evidence>